<proteinExistence type="predicted"/>
<evidence type="ECO:0000256" key="2">
    <source>
        <dbReference type="ARBA" id="ARBA00023033"/>
    </source>
</evidence>
<dbReference type="InterPro" id="IPR002938">
    <property type="entry name" value="FAD-bd"/>
</dbReference>
<evidence type="ECO:0000313" key="4">
    <source>
        <dbReference type="EMBL" id="PRY32978.1"/>
    </source>
</evidence>
<keyword evidence="1" id="KW-0560">Oxidoreductase</keyword>
<evidence type="ECO:0000313" key="5">
    <source>
        <dbReference type="Proteomes" id="UP000239209"/>
    </source>
</evidence>
<dbReference type="Pfam" id="PF01494">
    <property type="entry name" value="FAD_binding_3"/>
    <property type="match status" value="1"/>
</dbReference>
<feature type="domain" description="FAD-binding" evidence="3">
    <location>
        <begin position="4"/>
        <end position="330"/>
    </location>
</feature>
<accession>A0A2T0SHT5</accession>
<dbReference type="GO" id="GO:0004497">
    <property type="term" value="F:monooxygenase activity"/>
    <property type="evidence" value="ECO:0007669"/>
    <property type="project" value="UniProtKB-KW"/>
</dbReference>
<dbReference type="InterPro" id="IPR050493">
    <property type="entry name" value="FAD-dep_Monooxygenase_BioMet"/>
</dbReference>
<organism evidence="4 5">
    <name type="scientific">Pseudosporangium ferrugineum</name>
    <dbReference type="NCBI Taxonomy" id="439699"/>
    <lineage>
        <taxon>Bacteria</taxon>
        <taxon>Bacillati</taxon>
        <taxon>Actinomycetota</taxon>
        <taxon>Actinomycetes</taxon>
        <taxon>Micromonosporales</taxon>
        <taxon>Micromonosporaceae</taxon>
        <taxon>Pseudosporangium</taxon>
    </lineage>
</organism>
<sequence length="373" mass="39830">MNQPVLIIGAGIAGLALARALHREHIPYAIYERRAEAADAGLAVNLPGNAITALRRTGLGDEIAATAYPVTRREYRTEQGGLLFGVDETAFWGREAQPRCARRADLYAMLQAGLPAQSLHWGVGVTAVHQDEAGVEVELSDGSTARGGLIVGADGVRSTVRRAAFGEEGVRVALLAAASYRFMAPNPGIDHWAAWGGKFGNYLLIPVSGDEVYAFAAATRGGPAEPDLAWLEETFSGFPEPVRQTVKAALADPERLYHSPVEEIRIPRWSQGRAVLIGDAAHATAPVWAQGAALALEDAEVLAGLLAAGVAAPDAAARFEQARRVRVTHVQTQTDRFSRNAAAPQWLRRFTAPVAGPAGYRAAYGPLRSWPHK</sequence>
<dbReference type="RefSeq" id="WP_106124344.1">
    <property type="nucleotide sequence ID" value="NZ_PVZG01000001.1"/>
</dbReference>
<dbReference type="PANTHER" id="PTHR13789:SF309">
    <property type="entry name" value="PUTATIVE (AFU_ORTHOLOGUE AFUA_6G14510)-RELATED"/>
    <property type="match status" value="1"/>
</dbReference>
<comment type="caution">
    <text evidence="4">The sequence shown here is derived from an EMBL/GenBank/DDBJ whole genome shotgun (WGS) entry which is preliminary data.</text>
</comment>
<dbReference type="GO" id="GO:0071949">
    <property type="term" value="F:FAD binding"/>
    <property type="evidence" value="ECO:0007669"/>
    <property type="project" value="InterPro"/>
</dbReference>
<dbReference type="Proteomes" id="UP000239209">
    <property type="component" value="Unassembled WGS sequence"/>
</dbReference>
<reference evidence="4 5" key="1">
    <citation type="submission" date="2018-03" db="EMBL/GenBank/DDBJ databases">
        <title>Genomic Encyclopedia of Archaeal and Bacterial Type Strains, Phase II (KMG-II): from individual species to whole genera.</title>
        <authorList>
            <person name="Goeker M."/>
        </authorList>
    </citation>
    <scope>NUCLEOTIDE SEQUENCE [LARGE SCALE GENOMIC DNA]</scope>
    <source>
        <strain evidence="4 5">DSM 45348</strain>
    </source>
</reference>
<evidence type="ECO:0000256" key="1">
    <source>
        <dbReference type="ARBA" id="ARBA00023002"/>
    </source>
</evidence>
<dbReference type="Gene3D" id="3.50.50.60">
    <property type="entry name" value="FAD/NAD(P)-binding domain"/>
    <property type="match status" value="1"/>
</dbReference>
<gene>
    <name evidence="4" type="ORF">CLV70_101138</name>
</gene>
<dbReference type="OrthoDB" id="9782160at2"/>
<dbReference type="AlphaFoldDB" id="A0A2T0SHT5"/>
<dbReference type="PRINTS" id="PR00420">
    <property type="entry name" value="RNGMNOXGNASE"/>
</dbReference>
<dbReference type="InterPro" id="IPR036188">
    <property type="entry name" value="FAD/NAD-bd_sf"/>
</dbReference>
<dbReference type="SUPFAM" id="SSF51905">
    <property type="entry name" value="FAD/NAD(P)-binding domain"/>
    <property type="match status" value="1"/>
</dbReference>
<keyword evidence="2" id="KW-0503">Monooxygenase</keyword>
<keyword evidence="5" id="KW-1185">Reference proteome</keyword>
<evidence type="ECO:0000259" key="3">
    <source>
        <dbReference type="Pfam" id="PF01494"/>
    </source>
</evidence>
<dbReference type="EMBL" id="PVZG01000001">
    <property type="protein sequence ID" value="PRY32978.1"/>
    <property type="molecule type" value="Genomic_DNA"/>
</dbReference>
<dbReference type="PANTHER" id="PTHR13789">
    <property type="entry name" value="MONOOXYGENASE"/>
    <property type="match status" value="1"/>
</dbReference>
<name>A0A2T0SHT5_9ACTN</name>
<protein>
    <submittedName>
        <fullName evidence="4">2-polyprenyl-6-methoxyphenol hydroxylase-like FAD-dependent oxidoreductase</fullName>
    </submittedName>
</protein>